<evidence type="ECO:0000313" key="1">
    <source>
        <dbReference type="EMBL" id="GAK66824.1"/>
    </source>
</evidence>
<proteinExistence type="predicted"/>
<dbReference type="Proteomes" id="UP000053758">
    <property type="component" value="Unassembled WGS sequence"/>
</dbReference>
<dbReference type="EMBL" id="DF830082">
    <property type="protein sequence ID" value="GAK66824.1"/>
    <property type="molecule type" value="Genomic_DNA"/>
</dbReference>
<dbReference type="RefSeq" id="XP_014654844.1">
    <property type="nucleotide sequence ID" value="XM_014799358.1"/>
</dbReference>
<evidence type="ECO:0000313" key="2">
    <source>
        <dbReference type="Proteomes" id="UP000053758"/>
    </source>
</evidence>
<dbReference type="AlphaFoldDB" id="A0A081CJH8"/>
<dbReference type="HOGENOM" id="CLU_1510390_0_0_1"/>
<keyword evidence="2" id="KW-1185">Reference proteome</keyword>
<gene>
    <name evidence="1" type="ORF">PAN0_015d5048</name>
</gene>
<dbReference type="GeneID" id="26305955"/>
<protein>
    <submittedName>
        <fullName evidence="1">Uncharacterized protein</fullName>
    </submittedName>
</protein>
<organism evidence="1">
    <name type="scientific">Pseudozyma antarctica</name>
    <name type="common">Yeast</name>
    <name type="synonym">Candida antarctica</name>
    <dbReference type="NCBI Taxonomy" id="84753"/>
    <lineage>
        <taxon>Eukaryota</taxon>
        <taxon>Fungi</taxon>
        <taxon>Dikarya</taxon>
        <taxon>Basidiomycota</taxon>
        <taxon>Ustilaginomycotina</taxon>
        <taxon>Ustilaginomycetes</taxon>
        <taxon>Ustilaginales</taxon>
        <taxon>Ustilaginaceae</taxon>
        <taxon>Moesziomyces</taxon>
    </lineage>
</organism>
<reference evidence="1" key="1">
    <citation type="submission" date="2014-07" db="EMBL/GenBank/DDBJ databases">
        <title>Draft genome sequence of the yeast Pseudozyma antarctica JCM 10317 known as a producer of lipase B which used in a wide range of industrial applications.</title>
        <authorList>
            <person name="Morita T."/>
            <person name="Saika A."/>
            <person name="Koike H."/>
        </authorList>
    </citation>
    <scope>NUCLEOTIDE SEQUENCE</scope>
    <source>
        <strain evidence="1">JCM 10317</strain>
    </source>
</reference>
<sequence length="178" mass="19742">MSDSDRATNGSQELAMYSDKKAAVRVYDPLCALAYDNQLANNHDQEAHAPPANTQPDGVQVYKVAMDLVDRVNRNVRNHRKPSSRFGIGRQLGSRIEQDRVNDMVRACGLLLGRLGAHRGSADRGGQDVNRCDWIEIHVPIRLLTGMWGSMSDTVWDAEPVYGALAQDDLASRGIEWP</sequence>
<accession>A0A081CJH8</accession>
<name>A0A081CJH8_PSEA2</name>